<reference evidence="2 3" key="1">
    <citation type="journal article" date="2019" name="Sci. Rep.">
        <title>Orb-weaving spider Araneus ventricosus genome elucidates the spidroin gene catalogue.</title>
        <authorList>
            <person name="Kono N."/>
            <person name="Nakamura H."/>
            <person name="Ohtoshi R."/>
            <person name="Moran D.A.P."/>
            <person name="Shinohara A."/>
            <person name="Yoshida Y."/>
            <person name="Fujiwara M."/>
            <person name="Mori M."/>
            <person name="Tomita M."/>
            <person name="Arakawa K."/>
        </authorList>
    </citation>
    <scope>NUCLEOTIDE SEQUENCE [LARGE SCALE GENOMIC DNA]</scope>
</reference>
<proteinExistence type="predicted"/>
<organism evidence="2 3">
    <name type="scientific">Araneus ventricosus</name>
    <name type="common">Orbweaver spider</name>
    <name type="synonym">Epeira ventricosa</name>
    <dbReference type="NCBI Taxonomy" id="182803"/>
    <lineage>
        <taxon>Eukaryota</taxon>
        <taxon>Metazoa</taxon>
        <taxon>Ecdysozoa</taxon>
        <taxon>Arthropoda</taxon>
        <taxon>Chelicerata</taxon>
        <taxon>Arachnida</taxon>
        <taxon>Araneae</taxon>
        <taxon>Araneomorphae</taxon>
        <taxon>Entelegynae</taxon>
        <taxon>Araneoidea</taxon>
        <taxon>Araneidae</taxon>
        <taxon>Araneus</taxon>
    </lineage>
</organism>
<dbReference type="Proteomes" id="UP000499080">
    <property type="component" value="Unassembled WGS sequence"/>
</dbReference>
<gene>
    <name evidence="2" type="ORF">AVEN_203848_1</name>
</gene>
<accession>A0A4Y2NW59</accession>
<sequence>MNEKRNRRSVERPKRNRFRGNQHITKDVKIKVETNPNISAFFIKLCANESSQLLTNDSENYRFIDISIFKDFELSLCCTKCFGKINIIESGFSSVFKISFESCNGEKAWKKSKMVGMKKVSAINRRAVVAMRMIGKGAKSLQNFSSYMAFPAPVSQKLYDKINDKILRETAVVANSCMTKAAKEELLTGSSNIMVSGDGIWKTQGHSSLVGVLYRDRS</sequence>
<evidence type="ECO:0000313" key="2">
    <source>
        <dbReference type="EMBL" id="GBN43818.1"/>
    </source>
</evidence>
<feature type="domain" description="Mutator-like transposase" evidence="1">
    <location>
        <begin position="89"/>
        <end position="211"/>
    </location>
</feature>
<dbReference type="Pfam" id="PF20700">
    <property type="entry name" value="Mutator"/>
    <property type="match status" value="1"/>
</dbReference>
<dbReference type="InterPro" id="IPR049012">
    <property type="entry name" value="Mutator_transp_dom"/>
</dbReference>
<comment type="caution">
    <text evidence="2">The sequence shown here is derived from an EMBL/GenBank/DDBJ whole genome shotgun (WGS) entry which is preliminary data.</text>
</comment>
<evidence type="ECO:0000313" key="3">
    <source>
        <dbReference type="Proteomes" id="UP000499080"/>
    </source>
</evidence>
<keyword evidence="3" id="KW-1185">Reference proteome</keyword>
<name>A0A4Y2NW59_ARAVE</name>
<evidence type="ECO:0000259" key="1">
    <source>
        <dbReference type="Pfam" id="PF20700"/>
    </source>
</evidence>
<dbReference type="AlphaFoldDB" id="A0A4Y2NW59"/>
<dbReference type="EMBL" id="BGPR01010023">
    <property type="protein sequence ID" value="GBN43818.1"/>
    <property type="molecule type" value="Genomic_DNA"/>
</dbReference>
<protein>
    <recommendedName>
        <fullName evidence="1">Mutator-like transposase domain-containing protein</fullName>
    </recommendedName>
</protein>